<keyword evidence="4 7" id="KW-0472">Membrane</keyword>
<dbReference type="InterPro" id="IPR052337">
    <property type="entry name" value="SAT4-like"/>
</dbReference>
<evidence type="ECO:0000313" key="9">
    <source>
        <dbReference type="EMBL" id="KAF4200626.1"/>
    </source>
</evidence>
<feature type="transmembrane region" description="Helical" evidence="7">
    <location>
        <begin position="163"/>
        <end position="196"/>
    </location>
</feature>
<feature type="transmembrane region" description="Helical" evidence="7">
    <location>
        <begin position="87"/>
        <end position="111"/>
    </location>
</feature>
<evidence type="ECO:0000256" key="7">
    <source>
        <dbReference type="SAM" id="Phobius"/>
    </source>
</evidence>
<protein>
    <recommendedName>
        <fullName evidence="8">Rhodopsin domain-containing protein</fullName>
    </recommendedName>
</protein>
<comment type="subcellular location">
    <subcellularLocation>
        <location evidence="1">Membrane</location>
        <topology evidence="1">Multi-pass membrane protein</topology>
    </subcellularLocation>
</comment>
<comment type="similarity">
    <text evidence="5">Belongs to the SAT4 family.</text>
</comment>
<feature type="transmembrane region" description="Helical" evidence="7">
    <location>
        <begin position="123"/>
        <end position="143"/>
    </location>
</feature>
<gene>
    <name evidence="9" type="ORF">CNMCM8927_002777</name>
</gene>
<dbReference type="AlphaFoldDB" id="A0AAN5YFH4"/>
<feature type="domain" description="Rhodopsin" evidence="8">
    <location>
        <begin position="28"/>
        <end position="270"/>
    </location>
</feature>
<evidence type="ECO:0000256" key="1">
    <source>
        <dbReference type="ARBA" id="ARBA00004141"/>
    </source>
</evidence>
<feature type="region of interest" description="Disordered" evidence="6">
    <location>
        <begin position="330"/>
        <end position="372"/>
    </location>
</feature>
<feature type="transmembrane region" description="Helical" evidence="7">
    <location>
        <begin position="46"/>
        <end position="67"/>
    </location>
</feature>
<evidence type="ECO:0000256" key="3">
    <source>
        <dbReference type="ARBA" id="ARBA00022989"/>
    </source>
</evidence>
<evidence type="ECO:0000256" key="4">
    <source>
        <dbReference type="ARBA" id="ARBA00023136"/>
    </source>
</evidence>
<reference evidence="9" key="1">
    <citation type="journal article" date="2020" name="bioRxiv">
        <title>Genomic and phenotypic heterogeneity of clinical isolates of the human pathogens Aspergillus fumigatus, Aspergillus lentulus and Aspergillus fumigatiaffinis.</title>
        <authorList>
            <person name="dos Santos R.A.C."/>
            <person name="Steenwyk J.L."/>
            <person name="Rivero-Menendez O."/>
            <person name="Mead M.E."/>
            <person name="Silva L.P."/>
            <person name="Bastos R.W."/>
            <person name="Alastruey-Izquierdo A."/>
            <person name="Goldman G.H."/>
            <person name="Rokas A."/>
        </authorList>
    </citation>
    <scope>NUCLEOTIDE SEQUENCE</scope>
    <source>
        <strain evidence="9">CNM-CM8927</strain>
    </source>
</reference>
<sequence length="392" mass="43882">MSDEDQRALAVQTVAAVFMPIATIADMLRCYVRGWIVKGFSWDDGAMVFAALFYIMFSACMIGGTLYGTGRKFESLTAHQRVTAMKYWWLCETAYCFSSIGCKISISVFLMRITVKRSHIWTLYMVMLLTVVAGIAFFFLMLLQCKPLAYFWTRTALDPEIEGYCISINIIIVMTYIYSAFAALCDFTVGILPIILVSKLQMKRQAKMAVIGILSMAASSAVIIRFPFVKTFADEDFLYATYQIAIWSNVEAGLGITASSLSTLRPLIRKWLGSRNDPRYPSCFLNTGSLGVNSNSRPMPLSLVDGMGSRGLRPDKLAVMVTNIESQKDTELTWGGSTSPSSSEEDSRRITLSRHQGKWTSVSIGPSKSHRRPTGMMRRVLVAWRGNMYSLY</sequence>
<dbReference type="GO" id="GO:0016020">
    <property type="term" value="C:membrane"/>
    <property type="evidence" value="ECO:0007669"/>
    <property type="project" value="UniProtKB-SubCell"/>
</dbReference>
<feature type="transmembrane region" description="Helical" evidence="7">
    <location>
        <begin position="208"/>
        <end position="228"/>
    </location>
</feature>
<accession>A0AAN5YFH4</accession>
<dbReference type="InterPro" id="IPR049326">
    <property type="entry name" value="Rhodopsin_dom_fungi"/>
</dbReference>
<name>A0AAN5YFH4_ASPLE</name>
<dbReference type="PANTHER" id="PTHR33048">
    <property type="entry name" value="PTH11-LIKE INTEGRAL MEMBRANE PROTEIN (AFU_ORTHOLOGUE AFUA_5G11245)"/>
    <property type="match status" value="1"/>
</dbReference>
<reference evidence="9" key="2">
    <citation type="submission" date="2020-04" db="EMBL/GenBank/DDBJ databases">
        <authorList>
            <person name="Santos R.A.C."/>
            <person name="Steenwyk J.L."/>
            <person name="Rivero-Menendez O."/>
            <person name="Mead M.E."/>
            <person name="Silva L.P."/>
            <person name="Bastos R.W."/>
            <person name="Alastruey-Izquierdo A."/>
            <person name="Goldman G.H."/>
            <person name="Rokas A."/>
        </authorList>
    </citation>
    <scope>NUCLEOTIDE SEQUENCE</scope>
    <source>
        <strain evidence="9">CNM-CM8927</strain>
    </source>
</reference>
<keyword evidence="3 7" id="KW-1133">Transmembrane helix</keyword>
<evidence type="ECO:0000313" key="10">
    <source>
        <dbReference type="Proteomes" id="UP000649114"/>
    </source>
</evidence>
<organism evidence="9 10">
    <name type="scientific">Aspergillus lentulus</name>
    <dbReference type="NCBI Taxonomy" id="293939"/>
    <lineage>
        <taxon>Eukaryota</taxon>
        <taxon>Fungi</taxon>
        <taxon>Dikarya</taxon>
        <taxon>Ascomycota</taxon>
        <taxon>Pezizomycotina</taxon>
        <taxon>Eurotiomycetes</taxon>
        <taxon>Eurotiomycetidae</taxon>
        <taxon>Eurotiales</taxon>
        <taxon>Aspergillaceae</taxon>
        <taxon>Aspergillus</taxon>
        <taxon>Aspergillus subgen. Fumigati</taxon>
    </lineage>
</organism>
<dbReference type="Pfam" id="PF20684">
    <property type="entry name" value="Fung_rhodopsin"/>
    <property type="match status" value="1"/>
</dbReference>
<dbReference type="PANTHER" id="PTHR33048:SF113">
    <property type="entry name" value="INTEGRAL MEMBRANE PROTEIN-RELATED"/>
    <property type="match status" value="1"/>
</dbReference>
<feature type="transmembrane region" description="Helical" evidence="7">
    <location>
        <begin position="240"/>
        <end position="261"/>
    </location>
</feature>
<keyword evidence="2 7" id="KW-0812">Transmembrane</keyword>
<feature type="transmembrane region" description="Helical" evidence="7">
    <location>
        <begin position="6"/>
        <end position="25"/>
    </location>
</feature>
<evidence type="ECO:0000256" key="6">
    <source>
        <dbReference type="SAM" id="MobiDB-lite"/>
    </source>
</evidence>
<dbReference type="EMBL" id="JAAAPU010000184">
    <property type="protein sequence ID" value="KAF4200626.1"/>
    <property type="molecule type" value="Genomic_DNA"/>
</dbReference>
<proteinExistence type="inferred from homology"/>
<dbReference type="Proteomes" id="UP000649114">
    <property type="component" value="Unassembled WGS sequence"/>
</dbReference>
<evidence type="ECO:0000259" key="8">
    <source>
        <dbReference type="Pfam" id="PF20684"/>
    </source>
</evidence>
<evidence type="ECO:0000256" key="5">
    <source>
        <dbReference type="ARBA" id="ARBA00038359"/>
    </source>
</evidence>
<evidence type="ECO:0000256" key="2">
    <source>
        <dbReference type="ARBA" id="ARBA00022692"/>
    </source>
</evidence>
<comment type="caution">
    <text evidence="9">The sequence shown here is derived from an EMBL/GenBank/DDBJ whole genome shotgun (WGS) entry which is preliminary data.</text>
</comment>